<proteinExistence type="predicted"/>
<reference evidence="1 2" key="1">
    <citation type="submission" date="2013-08" db="EMBL/GenBank/DDBJ databases">
        <title>Genome sequencing of Cellulomonas carbonis T26.</title>
        <authorList>
            <person name="Chen F."/>
            <person name="Li Y."/>
            <person name="Wang G."/>
        </authorList>
    </citation>
    <scope>NUCLEOTIDE SEQUENCE [LARGE SCALE GENOMIC DNA]</scope>
    <source>
        <strain evidence="1 2">T26</strain>
    </source>
</reference>
<evidence type="ECO:0008006" key="3">
    <source>
        <dbReference type="Google" id="ProtNLM"/>
    </source>
</evidence>
<sequence length="97" mass="10495">MPSYRVRMVIGLVHAGVDPADVLPQAVAAGRARTAVESGQVDLVRGLPCVTVRFEAADDLEAARVGRAVVERVDELAVVETSRITRRTGNRWSPMRA</sequence>
<protein>
    <recommendedName>
        <fullName evidence="3">Thiamine-binding protein domain-containing protein</fullName>
    </recommendedName>
</protein>
<organism evidence="1 2">
    <name type="scientific">Cellulomonas carbonis T26</name>
    <dbReference type="NCBI Taxonomy" id="947969"/>
    <lineage>
        <taxon>Bacteria</taxon>
        <taxon>Bacillati</taxon>
        <taxon>Actinomycetota</taxon>
        <taxon>Actinomycetes</taxon>
        <taxon>Micrococcales</taxon>
        <taxon>Cellulomonadaceae</taxon>
        <taxon>Cellulomonas</taxon>
    </lineage>
</organism>
<accession>A0A0A0BP76</accession>
<dbReference type="EMBL" id="AXCY01000142">
    <property type="protein sequence ID" value="KGM08909.1"/>
    <property type="molecule type" value="Genomic_DNA"/>
</dbReference>
<comment type="caution">
    <text evidence="1">The sequence shown here is derived from an EMBL/GenBank/DDBJ whole genome shotgun (WGS) entry which is preliminary data.</text>
</comment>
<dbReference type="OrthoDB" id="3256527at2"/>
<dbReference type="Proteomes" id="UP000029839">
    <property type="component" value="Unassembled WGS sequence"/>
</dbReference>
<dbReference type="RefSeq" id="WP_043609779.1">
    <property type="nucleotide sequence ID" value="NZ_AXCY01000142.1"/>
</dbReference>
<dbReference type="AlphaFoldDB" id="A0A0A0BP76"/>
<name>A0A0A0BP76_9CELL</name>
<evidence type="ECO:0000313" key="1">
    <source>
        <dbReference type="EMBL" id="KGM08909.1"/>
    </source>
</evidence>
<evidence type="ECO:0000313" key="2">
    <source>
        <dbReference type="Proteomes" id="UP000029839"/>
    </source>
</evidence>
<gene>
    <name evidence="1" type="ORF">N868_12715</name>
</gene>
<keyword evidence="2" id="KW-1185">Reference proteome</keyword>
<reference evidence="1 2" key="2">
    <citation type="journal article" date="2015" name="Stand. Genomic Sci.">
        <title>Draft genome sequence of Cellulomonas carbonis T26(T) and comparative analysis of six Cellulomonas genomes.</title>
        <authorList>
            <person name="Zhuang W."/>
            <person name="Zhang S."/>
            <person name="Xia X."/>
            <person name="Wang G."/>
        </authorList>
    </citation>
    <scope>NUCLEOTIDE SEQUENCE [LARGE SCALE GENOMIC DNA]</scope>
    <source>
        <strain evidence="1 2">T26</strain>
    </source>
</reference>